<dbReference type="CDD" id="cd12912">
    <property type="entry name" value="PDC2_MCP_like"/>
    <property type="match status" value="1"/>
</dbReference>
<protein>
    <submittedName>
        <fullName evidence="4">Serine phosphatase</fullName>
    </submittedName>
</protein>
<dbReference type="PROSITE" id="PS50885">
    <property type="entry name" value="HAMP"/>
    <property type="match status" value="1"/>
</dbReference>
<evidence type="ECO:0000256" key="2">
    <source>
        <dbReference type="SAM" id="Phobius"/>
    </source>
</evidence>
<feature type="transmembrane region" description="Helical" evidence="2">
    <location>
        <begin position="12"/>
        <end position="32"/>
    </location>
</feature>
<feature type="transmembrane region" description="Helical" evidence="2">
    <location>
        <begin position="276"/>
        <end position="293"/>
    </location>
</feature>
<dbReference type="PANTHER" id="PTHR43156">
    <property type="entry name" value="STAGE II SPORULATION PROTEIN E-RELATED"/>
    <property type="match status" value="1"/>
</dbReference>
<dbReference type="OrthoDB" id="9802500at2"/>
<dbReference type="GO" id="GO:0007165">
    <property type="term" value="P:signal transduction"/>
    <property type="evidence" value="ECO:0007669"/>
    <property type="project" value="InterPro"/>
</dbReference>
<dbReference type="SUPFAM" id="SSF158472">
    <property type="entry name" value="HAMP domain-like"/>
    <property type="match status" value="1"/>
</dbReference>
<name>A1AP72_PELPD</name>
<dbReference type="GO" id="GO:0016791">
    <property type="term" value="F:phosphatase activity"/>
    <property type="evidence" value="ECO:0007669"/>
    <property type="project" value="TreeGrafter"/>
</dbReference>
<keyword evidence="5" id="KW-1185">Reference proteome</keyword>
<dbReference type="InterPro" id="IPR036457">
    <property type="entry name" value="PPM-type-like_dom_sf"/>
</dbReference>
<dbReference type="SMART" id="SM00304">
    <property type="entry name" value="HAMP"/>
    <property type="match status" value="1"/>
</dbReference>
<dbReference type="Pfam" id="PF00672">
    <property type="entry name" value="HAMP"/>
    <property type="match status" value="1"/>
</dbReference>
<dbReference type="InterPro" id="IPR052016">
    <property type="entry name" value="Bact_Sigma-Reg"/>
</dbReference>
<proteinExistence type="predicted"/>
<dbReference type="InterPro" id="IPR001932">
    <property type="entry name" value="PPM-type_phosphatase-like_dom"/>
</dbReference>
<accession>A1AP72</accession>
<evidence type="ECO:0000259" key="3">
    <source>
        <dbReference type="PROSITE" id="PS50885"/>
    </source>
</evidence>
<dbReference type="GO" id="GO:0016020">
    <property type="term" value="C:membrane"/>
    <property type="evidence" value="ECO:0007669"/>
    <property type="project" value="InterPro"/>
</dbReference>
<evidence type="ECO:0000313" key="5">
    <source>
        <dbReference type="Proteomes" id="UP000006732"/>
    </source>
</evidence>
<dbReference type="Gene3D" id="3.60.40.10">
    <property type="entry name" value="PPM-type phosphatase domain"/>
    <property type="match status" value="1"/>
</dbReference>
<reference evidence="4 5" key="1">
    <citation type="submission" date="2006-10" db="EMBL/GenBank/DDBJ databases">
        <title>Complete sequence of chromosome of Pelobacter propionicus DSM 2379.</title>
        <authorList>
            <consortium name="US DOE Joint Genome Institute"/>
            <person name="Copeland A."/>
            <person name="Lucas S."/>
            <person name="Lapidus A."/>
            <person name="Barry K."/>
            <person name="Detter J.C."/>
            <person name="Glavina del Rio T."/>
            <person name="Hammon N."/>
            <person name="Israni S."/>
            <person name="Dalin E."/>
            <person name="Tice H."/>
            <person name="Pitluck S."/>
            <person name="Saunders E."/>
            <person name="Brettin T."/>
            <person name="Bruce D."/>
            <person name="Han C."/>
            <person name="Tapia R."/>
            <person name="Schmutz J."/>
            <person name="Larimer F."/>
            <person name="Land M."/>
            <person name="Hauser L."/>
            <person name="Kyrpides N."/>
            <person name="Kim E."/>
            <person name="Lovley D."/>
            <person name="Richardson P."/>
        </authorList>
    </citation>
    <scope>NUCLEOTIDE SEQUENCE [LARGE SCALE GENOMIC DNA]</scope>
    <source>
        <strain evidence="5">DSM 2379 / NBRC 103807 / OttBd1</strain>
    </source>
</reference>
<dbReference type="CDD" id="cd12913">
    <property type="entry name" value="PDC1_MCP_like"/>
    <property type="match status" value="1"/>
</dbReference>
<dbReference type="InterPro" id="IPR003660">
    <property type="entry name" value="HAMP_dom"/>
</dbReference>
<feature type="transmembrane region" description="Helical" evidence="2">
    <location>
        <begin position="305"/>
        <end position="328"/>
    </location>
</feature>
<dbReference type="EMBL" id="CP000482">
    <property type="protein sequence ID" value="ABK99142.1"/>
    <property type="molecule type" value="Genomic_DNA"/>
</dbReference>
<dbReference type="Pfam" id="PF07228">
    <property type="entry name" value="SpoIIE"/>
    <property type="match status" value="1"/>
</dbReference>
<dbReference type="Proteomes" id="UP000006732">
    <property type="component" value="Chromosome"/>
</dbReference>
<dbReference type="eggNOG" id="COG2972">
    <property type="taxonomic scope" value="Bacteria"/>
</dbReference>
<dbReference type="SUPFAM" id="SSF81606">
    <property type="entry name" value="PP2C-like"/>
    <property type="match status" value="1"/>
</dbReference>
<dbReference type="eggNOG" id="COG2208">
    <property type="taxonomic scope" value="Bacteria"/>
</dbReference>
<keyword evidence="1" id="KW-0378">Hydrolase</keyword>
<dbReference type="CDD" id="cd06225">
    <property type="entry name" value="HAMP"/>
    <property type="match status" value="1"/>
</dbReference>
<keyword evidence="2" id="KW-0472">Membrane</keyword>
<dbReference type="HOGENOM" id="CLU_020306_0_0_7"/>
<evidence type="ECO:0000256" key="1">
    <source>
        <dbReference type="ARBA" id="ARBA00022801"/>
    </source>
</evidence>
<dbReference type="AlphaFoldDB" id="A1AP72"/>
<dbReference type="Gene3D" id="6.10.340.10">
    <property type="match status" value="1"/>
</dbReference>
<dbReference type="Gene3D" id="3.30.450.20">
    <property type="entry name" value="PAS domain"/>
    <property type="match status" value="2"/>
</dbReference>
<sequence length="645" mass="71313">MFGDRSIAFKLILVITLCTSLIFTVILGYSYYRSKSVLQRELENNARNLALSSVNRVEAVLASVTRVTEGLARSLENGRYSHRELLALLKDTLADNPEIYGSCAAFEPDTRESNARPYAPYFFRSRGKIAYNNEDSFQYLRQDWYQISRELGRTEWTEPYYGDNGSNILMASCSVPFHETSGGARRVKGVVVSDISLEWLTATVASIKVLKSGYAFLLSRNGTIVTHPSREMIMNETVFSLAEARNDPGLRALGRKMISGGSDFIPYTDLYGRRCWLYYAPIPSVGWTLAVVFPEAELLAQVRSLSLTGAIMGLAGILLLTLAVVFIARSITTPLRSLAAATHQLAAGNFDLELPLVRSNDEVGLLAHDFQAMKESLKDYIRNLTETTAAKERIQSELKVATDIQASLLPRIFPAFPERPEFDIFASMDPAKEVGGDFYDFFFIDDTNLCFLIADVSDKGVPAALYMMVAKTLLKSEAQRLGEPDKILSSVNNILAADNDSCMFATVFCAILDTTCGEVRFANAGHNPPLTIDSTGIGYLTLESGFVLGPMPDIVYTTQRLTMQPGDTLFLYTDGVTEAKNRKEELYGEPQLLDALRRGPRDDLTETIHFIRAEVTRHANGAPQSDDITMVAITYRGSGVTRGSA</sequence>
<dbReference type="KEGG" id="ppd:Ppro_1527"/>
<dbReference type="RefSeq" id="WP_011735432.1">
    <property type="nucleotide sequence ID" value="NC_008609.1"/>
</dbReference>
<evidence type="ECO:0000313" key="4">
    <source>
        <dbReference type="EMBL" id="ABK99142.1"/>
    </source>
</evidence>
<keyword evidence="2" id="KW-1133">Transmembrane helix</keyword>
<organism evidence="4 5">
    <name type="scientific">Pelobacter propionicus (strain DSM 2379 / NBRC 103807 / OttBd1)</name>
    <dbReference type="NCBI Taxonomy" id="338966"/>
    <lineage>
        <taxon>Bacteria</taxon>
        <taxon>Pseudomonadati</taxon>
        <taxon>Thermodesulfobacteriota</taxon>
        <taxon>Desulfuromonadia</taxon>
        <taxon>Desulfuromonadales</taxon>
        <taxon>Desulfuromonadaceae</taxon>
        <taxon>Pelobacter</taxon>
    </lineage>
</organism>
<dbReference type="SMART" id="SM00331">
    <property type="entry name" value="PP2C_SIG"/>
    <property type="match status" value="1"/>
</dbReference>
<feature type="domain" description="HAMP" evidence="3">
    <location>
        <begin position="329"/>
        <end position="382"/>
    </location>
</feature>
<dbReference type="STRING" id="338966.Ppro_1527"/>
<dbReference type="Pfam" id="PF22673">
    <property type="entry name" value="MCP-like_PDC_1"/>
    <property type="match status" value="1"/>
</dbReference>
<dbReference type="PANTHER" id="PTHR43156:SF2">
    <property type="entry name" value="STAGE II SPORULATION PROTEIN E"/>
    <property type="match status" value="1"/>
</dbReference>
<gene>
    <name evidence="4" type="ordered locus">Ppro_1527</name>
</gene>
<keyword evidence="2" id="KW-0812">Transmembrane</keyword>